<evidence type="ECO:0008006" key="3">
    <source>
        <dbReference type="Google" id="ProtNLM"/>
    </source>
</evidence>
<comment type="caution">
    <text evidence="1">The sequence shown here is derived from an EMBL/GenBank/DDBJ whole genome shotgun (WGS) entry which is preliminary data.</text>
</comment>
<dbReference type="Proteomes" id="UP000824120">
    <property type="component" value="Chromosome 10"/>
</dbReference>
<gene>
    <name evidence="1" type="ORF">H5410_050219</name>
</gene>
<keyword evidence="2" id="KW-1185">Reference proteome</keyword>
<sequence>MNVHDYSLDAEDQIVDAKDFEHFEKDQGEPKLRSQPNHSFYNGTNFYMYQTFSTKSELQLLLAEVVTIKSFDFATVKSCSKYLKSIANDIASHAHHGYCMRHLGENLRDKSPEAAFVLEHDVGFEKWSRAYSPGNRYDVMTTNIAESLNAMLINEREYPVAFIFNLIAKRFGESFREIHAHVLKSKGNKMVPTAERIARNKMIEGDSLMVYDRRMTKREYSSTPCRYQAWKEEKKRVKGVSENFKSKKRNKCSICKRSGHKKTTCMNNNKS</sequence>
<reference evidence="1 2" key="1">
    <citation type="submission" date="2020-09" db="EMBL/GenBank/DDBJ databases">
        <title>De no assembly of potato wild relative species, Solanum commersonii.</title>
        <authorList>
            <person name="Cho K."/>
        </authorList>
    </citation>
    <scope>NUCLEOTIDE SEQUENCE [LARGE SCALE GENOMIC DNA]</scope>
    <source>
        <strain evidence="1">LZ3.2</strain>
        <tissue evidence="1">Leaf</tissue>
    </source>
</reference>
<proteinExistence type="predicted"/>
<accession>A0A9J5WX85</accession>
<evidence type="ECO:0000313" key="2">
    <source>
        <dbReference type="Proteomes" id="UP000824120"/>
    </source>
</evidence>
<organism evidence="1 2">
    <name type="scientific">Solanum commersonii</name>
    <name type="common">Commerson's wild potato</name>
    <name type="synonym">Commerson's nightshade</name>
    <dbReference type="NCBI Taxonomy" id="4109"/>
    <lineage>
        <taxon>Eukaryota</taxon>
        <taxon>Viridiplantae</taxon>
        <taxon>Streptophyta</taxon>
        <taxon>Embryophyta</taxon>
        <taxon>Tracheophyta</taxon>
        <taxon>Spermatophyta</taxon>
        <taxon>Magnoliopsida</taxon>
        <taxon>eudicotyledons</taxon>
        <taxon>Gunneridae</taxon>
        <taxon>Pentapetalae</taxon>
        <taxon>asterids</taxon>
        <taxon>lamiids</taxon>
        <taxon>Solanales</taxon>
        <taxon>Solanaceae</taxon>
        <taxon>Solanoideae</taxon>
        <taxon>Solaneae</taxon>
        <taxon>Solanum</taxon>
    </lineage>
</organism>
<dbReference type="AlphaFoldDB" id="A0A9J5WX85"/>
<dbReference type="EMBL" id="JACXVP010000010">
    <property type="protein sequence ID" value="KAG5579592.1"/>
    <property type="molecule type" value="Genomic_DNA"/>
</dbReference>
<name>A0A9J5WX85_SOLCO</name>
<dbReference type="OrthoDB" id="10514898at2759"/>
<protein>
    <recommendedName>
        <fullName evidence="3">Mutator-like transposase</fullName>
    </recommendedName>
</protein>
<evidence type="ECO:0000313" key="1">
    <source>
        <dbReference type="EMBL" id="KAG5579592.1"/>
    </source>
</evidence>